<dbReference type="Proteomes" id="UP000824221">
    <property type="component" value="Unassembled WGS sequence"/>
</dbReference>
<dbReference type="InterPro" id="IPR052024">
    <property type="entry name" value="Methanogen_methyltrans"/>
</dbReference>
<evidence type="ECO:0000313" key="3">
    <source>
        <dbReference type="Proteomes" id="UP000824221"/>
    </source>
</evidence>
<dbReference type="Pfam" id="PF01208">
    <property type="entry name" value="URO-D"/>
    <property type="match status" value="1"/>
</dbReference>
<dbReference type="GO" id="GO:0004853">
    <property type="term" value="F:uroporphyrinogen decarboxylase activity"/>
    <property type="evidence" value="ECO:0007669"/>
    <property type="project" value="InterPro"/>
</dbReference>
<organism evidence="2 3">
    <name type="scientific">Candidatus Gallimonas gallistercoris</name>
    <dbReference type="NCBI Taxonomy" id="2838602"/>
    <lineage>
        <taxon>Bacteria</taxon>
        <taxon>Bacillati</taxon>
        <taxon>Bacillota</taxon>
        <taxon>Clostridia</taxon>
        <taxon>Candidatus Gallimonas</taxon>
    </lineage>
</organism>
<dbReference type="PANTHER" id="PTHR47099">
    <property type="entry name" value="METHYLCOBAMIDE:COM METHYLTRANSFERASE MTBA"/>
    <property type="match status" value="1"/>
</dbReference>
<dbReference type="GO" id="GO:0006779">
    <property type="term" value="P:porphyrin-containing compound biosynthetic process"/>
    <property type="evidence" value="ECO:0007669"/>
    <property type="project" value="InterPro"/>
</dbReference>
<sequence length="333" mass="35850">MNKHEWIAGILAEKHKKPLPILSYPAIQKLGTTVRELIMSSTLQARGMKIVADSFPTLASVSLMDLSVEAECFGANIIVSDGEVPTVSGALVTTPEEAAALKVPPLSAGRAGLYVDAIKRAKELISGRPVLAGVIGPFSLAGRLVDVTEAMILCYEDPEMLKTVLDKATDFLVNYIRAYREAGADGVVIAEPLAGMLSPDLCAEFSEPYIRRIVQSCGADDFLLVYHNCGNGAVRMLDSILNTGCDMYHFGDAVDMREVLKRMPQGVVAMGNVSPANEFLGGTPKSVYEATQALLRDCAAYPNFVLSSGCDIPPLSPWENIEAFFRAAEEFKA</sequence>
<dbReference type="Gene3D" id="3.20.20.210">
    <property type="match status" value="1"/>
</dbReference>
<dbReference type="InterPro" id="IPR038071">
    <property type="entry name" value="UROD/MetE-like_sf"/>
</dbReference>
<accession>A0A9D2GZM2</accession>
<name>A0A9D2GZM2_9FIRM</name>
<proteinExistence type="predicted"/>
<feature type="domain" description="Uroporphyrinogen decarboxylase (URO-D)" evidence="1">
    <location>
        <begin position="28"/>
        <end position="330"/>
    </location>
</feature>
<dbReference type="SUPFAM" id="SSF51726">
    <property type="entry name" value="UROD/MetE-like"/>
    <property type="match status" value="1"/>
</dbReference>
<dbReference type="PANTHER" id="PTHR47099:SF1">
    <property type="entry name" value="METHYLCOBAMIDE:COM METHYLTRANSFERASE MTBA"/>
    <property type="match status" value="1"/>
</dbReference>
<dbReference type="AlphaFoldDB" id="A0A9D2GZM2"/>
<gene>
    <name evidence="2" type="ORF">H9797_00230</name>
</gene>
<dbReference type="CDD" id="cd03465">
    <property type="entry name" value="URO-D_like"/>
    <property type="match status" value="1"/>
</dbReference>
<reference evidence="2" key="1">
    <citation type="journal article" date="2021" name="PeerJ">
        <title>Extensive microbial diversity within the chicken gut microbiome revealed by metagenomics and culture.</title>
        <authorList>
            <person name="Gilroy R."/>
            <person name="Ravi A."/>
            <person name="Getino M."/>
            <person name="Pursley I."/>
            <person name="Horton D.L."/>
            <person name="Alikhan N.F."/>
            <person name="Baker D."/>
            <person name="Gharbi K."/>
            <person name="Hall N."/>
            <person name="Watson M."/>
            <person name="Adriaenssens E.M."/>
            <person name="Foster-Nyarko E."/>
            <person name="Jarju S."/>
            <person name="Secka A."/>
            <person name="Antonio M."/>
            <person name="Oren A."/>
            <person name="Chaudhuri R.R."/>
            <person name="La Ragione R."/>
            <person name="Hildebrand F."/>
            <person name="Pallen M.J."/>
        </authorList>
    </citation>
    <scope>NUCLEOTIDE SEQUENCE</scope>
    <source>
        <strain evidence="2">CHK156-179</strain>
    </source>
</reference>
<dbReference type="EMBL" id="DXAJ01000005">
    <property type="protein sequence ID" value="HJA01793.1"/>
    <property type="molecule type" value="Genomic_DNA"/>
</dbReference>
<dbReference type="InterPro" id="IPR000257">
    <property type="entry name" value="Uroporphyrinogen_deCOase"/>
</dbReference>
<evidence type="ECO:0000313" key="2">
    <source>
        <dbReference type="EMBL" id="HJA01793.1"/>
    </source>
</evidence>
<reference evidence="2" key="2">
    <citation type="submission" date="2021-04" db="EMBL/GenBank/DDBJ databases">
        <authorList>
            <person name="Gilroy R."/>
        </authorList>
    </citation>
    <scope>NUCLEOTIDE SEQUENCE</scope>
    <source>
        <strain evidence="2">CHK156-179</strain>
    </source>
</reference>
<evidence type="ECO:0000259" key="1">
    <source>
        <dbReference type="Pfam" id="PF01208"/>
    </source>
</evidence>
<protein>
    <submittedName>
        <fullName evidence="2">Uroporphyrinogen decarboxylase family protein</fullName>
    </submittedName>
</protein>
<comment type="caution">
    <text evidence="2">The sequence shown here is derived from an EMBL/GenBank/DDBJ whole genome shotgun (WGS) entry which is preliminary data.</text>
</comment>